<reference evidence="4 5" key="1">
    <citation type="submission" date="2020-08" db="EMBL/GenBank/DDBJ databases">
        <title>Lysobacter sp. II4 sp. nov., isolated from soil.</title>
        <authorList>
            <person name="Woo C.Y."/>
            <person name="Kim J."/>
        </authorList>
    </citation>
    <scope>NUCLEOTIDE SEQUENCE [LARGE SCALE GENOMIC DNA]</scope>
    <source>
        <strain evidence="4 5">II4</strain>
    </source>
</reference>
<keyword evidence="1 4" id="KW-0808">Transferase</keyword>
<accession>A0A7H0FWZ9</accession>
<keyword evidence="5" id="KW-1185">Reference proteome</keyword>
<evidence type="ECO:0000259" key="3">
    <source>
        <dbReference type="PROSITE" id="PS51186"/>
    </source>
</evidence>
<evidence type="ECO:0000313" key="4">
    <source>
        <dbReference type="EMBL" id="QNP40565.1"/>
    </source>
</evidence>
<dbReference type="PROSITE" id="PS51186">
    <property type="entry name" value="GNAT"/>
    <property type="match status" value="1"/>
</dbReference>
<dbReference type="InterPro" id="IPR016181">
    <property type="entry name" value="Acyl_CoA_acyltransferase"/>
</dbReference>
<sequence>MNLRNAAAADIDRLARIWYDGWQDGHAAILPAELARLRTLASFRDRLVAAMGATRVAEVDGEPVGFCIVKADELYQLFVSAVARGSGVAAALVADAERRLARAGVSTAWLACAIGNDRAARFYEKCGWRRIGTEVIPVETEQGPYALEVWRYEKPLGDAADGNGSLT</sequence>
<dbReference type="AlphaFoldDB" id="A0A7H0FWZ9"/>
<dbReference type="CDD" id="cd04301">
    <property type="entry name" value="NAT_SF"/>
    <property type="match status" value="1"/>
</dbReference>
<dbReference type="InterPro" id="IPR000182">
    <property type="entry name" value="GNAT_dom"/>
</dbReference>
<proteinExistence type="predicted"/>
<dbReference type="Gene3D" id="3.40.630.30">
    <property type="match status" value="1"/>
</dbReference>
<organism evidence="4 5">
    <name type="scientific">Agrilutibacter terrestris</name>
    <dbReference type="NCBI Taxonomy" id="2865112"/>
    <lineage>
        <taxon>Bacteria</taxon>
        <taxon>Pseudomonadati</taxon>
        <taxon>Pseudomonadota</taxon>
        <taxon>Gammaproteobacteria</taxon>
        <taxon>Lysobacterales</taxon>
        <taxon>Lysobacteraceae</taxon>
        <taxon>Agrilutibacter</taxon>
    </lineage>
</organism>
<gene>
    <name evidence="4" type="ORF">H8B22_14030</name>
</gene>
<evidence type="ECO:0000256" key="1">
    <source>
        <dbReference type="ARBA" id="ARBA00022679"/>
    </source>
</evidence>
<protein>
    <submittedName>
        <fullName evidence="4">GNAT family N-acetyltransferase</fullName>
    </submittedName>
</protein>
<dbReference type="Proteomes" id="UP000516018">
    <property type="component" value="Chromosome"/>
</dbReference>
<evidence type="ECO:0000256" key="2">
    <source>
        <dbReference type="ARBA" id="ARBA00023315"/>
    </source>
</evidence>
<evidence type="ECO:0000313" key="5">
    <source>
        <dbReference type="Proteomes" id="UP000516018"/>
    </source>
</evidence>
<keyword evidence="2" id="KW-0012">Acyltransferase</keyword>
<dbReference type="SUPFAM" id="SSF55729">
    <property type="entry name" value="Acyl-CoA N-acyltransferases (Nat)"/>
    <property type="match status" value="1"/>
</dbReference>
<dbReference type="GO" id="GO:0016747">
    <property type="term" value="F:acyltransferase activity, transferring groups other than amino-acyl groups"/>
    <property type="evidence" value="ECO:0007669"/>
    <property type="project" value="InterPro"/>
</dbReference>
<dbReference type="RefSeq" id="WP_187712006.1">
    <property type="nucleotide sequence ID" value="NZ_CP060820.1"/>
</dbReference>
<feature type="domain" description="N-acetyltransferase" evidence="3">
    <location>
        <begin position="1"/>
        <end position="157"/>
    </location>
</feature>
<dbReference type="InterPro" id="IPR050832">
    <property type="entry name" value="Bact_Acetyltransf"/>
</dbReference>
<dbReference type="Pfam" id="PF00583">
    <property type="entry name" value="Acetyltransf_1"/>
    <property type="match status" value="1"/>
</dbReference>
<name>A0A7H0FWZ9_9GAMM</name>
<dbReference type="PANTHER" id="PTHR43877">
    <property type="entry name" value="AMINOALKYLPHOSPHONATE N-ACETYLTRANSFERASE-RELATED-RELATED"/>
    <property type="match status" value="1"/>
</dbReference>
<dbReference type="EMBL" id="CP060820">
    <property type="protein sequence ID" value="QNP40565.1"/>
    <property type="molecule type" value="Genomic_DNA"/>
</dbReference>
<dbReference type="KEGG" id="lsx:H8B22_14030"/>